<gene>
    <name evidence="1" type="ORF">HMPREF1581_01389</name>
</gene>
<protein>
    <submittedName>
        <fullName evidence="1">Uncharacterized protein</fullName>
    </submittedName>
</protein>
<evidence type="ECO:0000313" key="1">
    <source>
        <dbReference type="EMBL" id="EPI45543.1"/>
    </source>
</evidence>
<organism evidence="1 2">
    <name type="scientific">Gardnerella vaginalis JCP8108</name>
    <dbReference type="NCBI Taxonomy" id="1261066"/>
    <lineage>
        <taxon>Bacteria</taxon>
        <taxon>Bacillati</taxon>
        <taxon>Actinomycetota</taxon>
        <taxon>Actinomycetes</taxon>
        <taxon>Bifidobacteriales</taxon>
        <taxon>Bifidobacteriaceae</taxon>
        <taxon>Gardnerella</taxon>
    </lineage>
</organism>
<evidence type="ECO:0000313" key="2">
    <source>
        <dbReference type="Proteomes" id="UP000014521"/>
    </source>
</evidence>
<sequence length="39" mass="4382">MTTFCYFVAFGGILLRFLMIDRVFGIGSEASDVWECNGD</sequence>
<accession>S4HYB5</accession>
<reference evidence="1 2" key="1">
    <citation type="submission" date="2013-06" db="EMBL/GenBank/DDBJ databases">
        <authorList>
            <person name="Weinstock G."/>
            <person name="Sodergren E."/>
            <person name="Lobos E.A."/>
            <person name="Fulton L."/>
            <person name="Fulton R."/>
            <person name="Courtney L."/>
            <person name="Fronick C."/>
            <person name="O'Laughlin M."/>
            <person name="Godfrey J."/>
            <person name="Wilson R.M."/>
            <person name="Miner T."/>
            <person name="Farmer C."/>
            <person name="Delehaunty K."/>
            <person name="Cordes M."/>
            <person name="Minx P."/>
            <person name="Tomlinson C."/>
            <person name="Chen J."/>
            <person name="Wollam A."/>
            <person name="Pepin K.H."/>
            <person name="Bhonagiri V."/>
            <person name="Zhang X."/>
            <person name="Warren W."/>
            <person name="Mitreva M."/>
            <person name="Mardis E.R."/>
            <person name="Wilson R.K."/>
        </authorList>
    </citation>
    <scope>NUCLEOTIDE SEQUENCE [LARGE SCALE GENOMIC DNA]</scope>
    <source>
        <strain evidence="1 2">JCP8108</strain>
    </source>
</reference>
<dbReference type="EMBL" id="ATJJ01000136">
    <property type="protein sequence ID" value="EPI45543.1"/>
    <property type="molecule type" value="Genomic_DNA"/>
</dbReference>
<name>S4HYB5_GARVA</name>
<dbReference type="Proteomes" id="UP000014521">
    <property type="component" value="Unassembled WGS sequence"/>
</dbReference>
<dbReference type="AlphaFoldDB" id="S4HYB5"/>
<dbReference type="HOGENOM" id="CLU_3310287_0_0_11"/>
<proteinExistence type="predicted"/>
<comment type="caution">
    <text evidence="1">The sequence shown here is derived from an EMBL/GenBank/DDBJ whole genome shotgun (WGS) entry which is preliminary data.</text>
</comment>